<dbReference type="AlphaFoldDB" id="A0AAQ3T573"/>
<dbReference type="PANTHER" id="PTHR33116:SF78">
    <property type="entry name" value="OS12G0587133 PROTEIN"/>
    <property type="match status" value="1"/>
</dbReference>
<keyword evidence="3" id="KW-1185">Reference proteome</keyword>
<evidence type="ECO:0000313" key="3">
    <source>
        <dbReference type="Proteomes" id="UP001341281"/>
    </source>
</evidence>
<dbReference type="Pfam" id="PF00078">
    <property type="entry name" value="RVT_1"/>
    <property type="match status" value="1"/>
</dbReference>
<organism evidence="2 3">
    <name type="scientific">Paspalum notatum var. saurae</name>
    <dbReference type="NCBI Taxonomy" id="547442"/>
    <lineage>
        <taxon>Eukaryota</taxon>
        <taxon>Viridiplantae</taxon>
        <taxon>Streptophyta</taxon>
        <taxon>Embryophyta</taxon>
        <taxon>Tracheophyta</taxon>
        <taxon>Spermatophyta</taxon>
        <taxon>Magnoliopsida</taxon>
        <taxon>Liliopsida</taxon>
        <taxon>Poales</taxon>
        <taxon>Poaceae</taxon>
        <taxon>PACMAD clade</taxon>
        <taxon>Panicoideae</taxon>
        <taxon>Andropogonodae</taxon>
        <taxon>Paspaleae</taxon>
        <taxon>Paspalinae</taxon>
        <taxon>Paspalum</taxon>
    </lineage>
</organism>
<accession>A0AAQ3T573</accession>
<dbReference type="PROSITE" id="PS50878">
    <property type="entry name" value="RT_POL"/>
    <property type="match status" value="1"/>
</dbReference>
<dbReference type="Proteomes" id="UP001341281">
    <property type="component" value="Chromosome 03"/>
</dbReference>
<evidence type="ECO:0000259" key="1">
    <source>
        <dbReference type="PROSITE" id="PS50878"/>
    </source>
</evidence>
<dbReference type="InterPro" id="IPR026960">
    <property type="entry name" value="RVT-Znf"/>
</dbReference>
<dbReference type="PANTHER" id="PTHR33116">
    <property type="entry name" value="REVERSE TRANSCRIPTASE ZINC-BINDING DOMAIN-CONTAINING PROTEIN-RELATED-RELATED"/>
    <property type="match status" value="1"/>
</dbReference>
<feature type="domain" description="Reverse transcriptase" evidence="1">
    <location>
        <begin position="44"/>
        <end position="316"/>
    </location>
</feature>
<gene>
    <name evidence="2" type="ORF">U9M48_014768</name>
</gene>
<reference evidence="2 3" key="1">
    <citation type="submission" date="2024-02" db="EMBL/GenBank/DDBJ databases">
        <title>High-quality chromosome-scale genome assembly of Pensacola bahiagrass (Paspalum notatum Flugge var. saurae).</title>
        <authorList>
            <person name="Vega J.M."/>
            <person name="Podio M."/>
            <person name="Orjuela J."/>
            <person name="Siena L.A."/>
            <person name="Pessino S.C."/>
            <person name="Combes M.C."/>
            <person name="Mariac C."/>
            <person name="Albertini E."/>
            <person name="Pupilli F."/>
            <person name="Ortiz J.P.A."/>
            <person name="Leblanc O."/>
        </authorList>
    </citation>
    <scope>NUCLEOTIDE SEQUENCE [LARGE SCALE GENOMIC DNA]</scope>
    <source>
        <strain evidence="2">R1</strain>
        <tissue evidence="2">Leaf</tissue>
    </source>
</reference>
<dbReference type="InterPro" id="IPR043502">
    <property type="entry name" value="DNA/RNA_pol_sf"/>
</dbReference>
<dbReference type="CDD" id="cd01650">
    <property type="entry name" value="RT_nLTR_like"/>
    <property type="match status" value="1"/>
</dbReference>
<sequence>MSEIKGALCAMDKNSAPGPDGVGSAWYAAAWETVKEDLFSLFECFYRGDADLERVNRAHIVLLPKQPGASTPHAFRPISLQNCPVKIITKVLTTRLQRQIGNLIDMDQTGFMKGRSISENFVYATELVQSCYRRRRATLVLKLDFAKAFDSVEWCSLMDILRARGFPDLWCSWMEQLLKTSKSAILVNGQPGPWISCKKGLRQGDALSPYLFLMVADVLQQLIKRDGGVRHPITDDPCPVLQYADDTLILVRASVTDIRRLRKLLDDFSAATGLKINYEKSTAVPMHVQPAPLARMIRILQCKEGTFPQTYLGLPLSNYKLNMSAFAPLIAKVDKRLSGWSAMILSQAGRVVLINSVLSGLPIHLMTALQLPAGVIKAVDAKRRSFLWTGTDTAKGGQCLVAWENACRAKEDGGLGIKRLDVQNSCLLLKLVHRLFNPGSSSWAHWARGRIDLANFAGEVNGAHWDSLRALLPAYRCLSRVAVGDGSNTNFWLDVWHGDKCLAEQLPALYSHSTDDSVSIKQVLNQGIERWLVPRLSSAANRELSTAHELVRGITLSDEADEHVSCFSTHDLRLDTAQIYRASTNEGASCQFAQFVWKSYAPPRVKFFGWLTIQERLQCKTNLLRKNMIDDSLCDLCSGAPEDGNHLLFECPFACSFWEHIGWSPDSMPRSAVLWQISAPENVPSRFLSTMILLCCWQLWKHRHDVVFRGMEPSLPRLLASCKTECRLWSCRLPKNHSEVVDRWCDLFSVT</sequence>
<name>A0AAQ3T573_PASNO</name>
<dbReference type="EMBL" id="CP144747">
    <property type="protein sequence ID" value="WVZ65394.1"/>
    <property type="molecule type" value="Genomic_DNA"/>
</dbReference>
<evidence type="ECO:0000313" key="2">
    <source>
        <dbReference type="EMBL" id="WVZ65394.1"/>
    </source>
</evidence>
<protein>
    <recommendedName>
        <fullName evidence="1">Reverse transcriptase domain-containing protein</fullName>
    </recommendedName>
</protein>
<proteinExistence type="predicted"/>
<dbReference type="Pfam" id="PF13966">
    <property type="entry name" value="zf-RVT"/>
    <property type="match status" value="1"/>
</dbReference>
<dbReference type="InterPro" id="IPR000477">
    <property type="entry name" value="RT_dom"/>
</dbReference>
<dbReference type="SUPFAM" id="SSF56672">
    <property type="entry name" value="DNA/RNA polymerases"/>
    <property type="match status" value="1"/>
</dbReference>